<dbReference type="EMBL" id="JARK01001713">
    <property type="protein sequence ID" value="EYB81680.1"/>
    <property type="molecule type" value="Genomic_DNA"/>
</dbReference>
<dbReference type="GO" id="GO:0005765">
    <property type="term" value="C:lysosomal membrane"/>
    <property type="evidence" value="ECO:0007669"/>
    <property type="project" value="TreeGrafter"/>
</dbReference>
<comment type="subcellular location">
    <subcellularLocation>
        <location evidence="1">Endomembrane system</location>
        <topology evidence="1">Multi-pass membrane protein</topology>
    </subcellularLocation>
</comment>
<reference evidence="7" key="1">
    <citation type="journal article" date="2015" name="Nat. Genet.">
        <title>The genome and transcriptome of the zoonotic hookworm Ancylostoma ceylanicum identify infection-specific gene families.</title>
        <authorList>
            <person name="Schwarz E.M."/>
            <person name="Hu Y."/>
            <person name="Antoshechkin I."/>
            <person name="Miller M.M."/>
            <person name="Sternberg P.W."/>
            <person name="Aroian R.V."/>
        </authorList>
    </citation>
    <scope>NUCLEOTIDE SEQUENCE</scope>
    <source>
        <strain evidence="7">HY135</strain>
    </source>
</reference>
<evidence type="ECO:0000256" key="3">
    <source>
        <dbReference type="ARBA" id="ARBA00022989"/>
    </source>
</evidence>
<dbReference type="Pfam" id="PF22954">
    <property type="entry name" value="DUF7027"/>
    <property type="match status" value="1"/>
</dbReference>
<keyword evidence="7" id="KW-1185">Reference proteome</keyword>
<organism evidence="6 7">
    <name type="scientific">Ancylostoma ceylanicum</name>
    <dbReference type="NCBI Taxonomy" id="53326"/>
    <lineage>
        <taxon>Eukaryota</taxon>
        <taxon>Metazoa</taxon>
        <taxon>Ecdysozoa</taxon>
        <taxon>Nematoda</taxon>
        <taxon>Chromadorea</taxon>
        <taxon>Rhabditida</taxon>
        <taxon>Rhabditina</taxon>
        <taxon>Rhabditomorpha</taxon>
        <taxon>Strongyloidea</taxon>
        <taxon>Ancylostomatidae</taxon>
        <taxon>Ancylostomatinae</taxon>
        <taxon>Ancylostoma</taxon>
    </lineage>
</organism>
<dbReference type="InterPro" id="IPR051115">
    <property type="entry name" value="LAPTM_transporter"/>
</dbReference>
<evidence type="ECO:0000256" key="4">
    <source>
        <dbReference type="ARBA" id="ARBA00023136"/>
    </source>
</evidence>
<evidence type="ECO:0000313" key="6">
    <source>
        <dbReference type="EMBL" id="EYB81680.1"/>
    </source>
</evidence>
<proteinExistence type="predicted"/>
<dbReference type="GO" id="GO:0012505">
    <property type="term" value="C:endomembrane system"/>
    <property type="evidence" value="ECO:0007669"/>
    <property type="project" value="UniProtKB-SubCell"/>
</dbReference>
<keyword evidence="4" id="KW-0472">Membrane</keyword>
<sequence length="241" mass="27318">MTQQMLMMLSRHRHLSRSPSPPEGKFESTTKLEVPSVSSAALSRDSSPSHSSLLSRKRERFAKSITVFKHDHYTYLTCFGAVHVKAATCFVGFNVLIGICCSLLYCVFTSQEQRRPGLKLFLIPLSAVIICLLCLFVGVIQQKAKLLYPFIAFQVFIAFATAVSMGMIAISVACNTKYVLRLIVDVNLDEAQYKRSALTIFSVLSFTLCVQIWYLRTVCNCFRYYVDLQRFKDRMIQGAYV</sequence>
<dbReference type="AlphaFoldDB" id="A0A016RTG8"/>
<feature type="domain" description="DUF7027" evidence="5">
    <location>
        <begin position="97"/>
        <end position="171"/>
    </location>
</feature>
<evidence type="ECO:0000259" key="5">
    <source>
        <dbReference type="Pfam" id="PF22954"/>
    </source>
</evidence>
<protein>
    <recommendedName>
        <fullName evidence="5">DUF7027 domain-containing protein</fullName>
    </recommendedName>
</protein>
<dbReference type="InterPro" id="IPR054291">
    <property type="entry name" value="DUF7027"/>
</dbReference>
<dbReference type="Proteomes" id="UP000024635">
    <property type="component" value="Unassembled WGS sequence"/>
</dbReference>
<dbReference type="PANTHER" id="PTHR12479:SF11">
    <property type="entry name" value="PROTEIN CBG14497"/>
    <property type="match status" value="1"/>
</dbReference>
<keyword evidence="2" id="KW-0812">Transmembrane</keyword>
<evidence type="ECO:0000256" key="1">
    <source>
        <dbReference type="ARBA" id="ARBA00004127"/>
    </source>
</evidence>
<evidence type="ECO:0000313" key="7">
    <source>
        <dbReference type="Proteomes" id="UP000024635"/>
    </source>
</evidence>
<evidence type="ECO:0000256" key="2">
    <source>
        <dbReference type="ARBA" id="ARBA00022692"/>
    </source>
</evidence>
<accession>A0A016RTG8</accession>
<gene>
    <name evidence="6" type="primary">Acey_s0377.g275</name>
    <name evidence="6" type="synonym">Acey-F09F9.5</name>
    <name evidence="6" type="ORF">Y032_0377g275</name>
</gene>
<dbReference type="PANTHER" id="PTHR12479">
    <property type="entry name" value="LYSOSOMAL-ASSOCIATED TRANSMEMBRANE PROTEIN"/>
    <property type="match status" value="1"/>
</dbReference>
<keyword evidence="3" id="KW-1133">Transmembrane helix</keyword>
<name>A0A016RTG8_9BILA</name>
<comment type="caution">
    <text evidence="6">The sequence shown here is derived from an EMBL/GenBank/DDBJ whole genome shotgun (WGS) entry which is preliminary data.</text>
</comment>
<dbReference type="OrthoDB" id="5858093at2759"/>